<dbReference type="HOGENOM" id="CLU_496134_0_0_1"/>
<accession>C7ZN35</accession>
<keyword evidence="3" id="KW-1185">Reference proteome</keyword>
<organism evidence="2 3">
    <name type="scientific">Fusarium vanettenii (strain ATCC MYA-4622 / CBS 123669 / FGSC 9596 / NRRL 45880 / 77-13-4)</name>
    <name type="common">Fusarium solani subsp. pisi</name>
    <dbReference type="NCBI Taxonomy" id="660122"/>
    <lineage>
        <taxon>Eukaryota</taxon>
        <taxon>Fungi</taxon>
        <taxon>Dikarya</taxon>
        <taxon>Ascomycota</taxon>
        <taxon>Pezizomycotina</taxon>
        <taxon>Sordariomycetes</taxon>
        <taxon>Hypocreomycetidae</taxon>
        <taxon>Hypocreales</taxon>
        <taxon>Nectriaceae</taxon>
        <taxon>Fusarium</taxon>
        <taxon>Fusarium solani species complex</taxon>
        <taxon>Fusarium vanettenii</taxon>
    </lineage>
</organism>
<dbReference type="Proteomes" id="UP000005206">
    <property type="component" value="Chromosome 17"/>
</dbReference>
<feature type="compositionally biased region" description="Polar residues" evidence="1">
    <location>
        <begin position="538"/>
        <end position="549"/>
    </location>
</feature>
<feature type="compositionally biased region" description="Basic and acidic residues" evidence="1">
    <location>
        <begin position="377"/>
        <end position="386"/>
    </location>
</feature>
<dbReference type="AlphaFoldDB" id="C7ZN35"/>
<feature type="region of interest" description="Disordered" evidence="1">
    <location>
        <begin position="524"/>
        <end position="549"/>
    </location>
</feature>
<dbReference type="OrthoDB" id="3259037at2759"/>
<name>C7ZN35_FUSV7</name>
<dbReference type="KEGG" id="nhe:NECHADRAFT_88850"/>
<dbReference type="GeneID" id="9678712"/>
<evidence type="ECO:0000256" key="1">
    <source>
        <dbReference type="SAM" id="MobiDB-lite"/>
    </source>
</evidence>
<feature type="compositionally biased region" description="Polar residues" evidence="1">
    <location>
        <begin position="392"/>
        <end position="402"/>
    </location>
</feature>
<reference evidence="2 3" key="1">
    <citation type="journal article" date="2009" name="PLoS Genet.">
        <title>The genome of Nectria haematococca: contribution of supernumerary chromosomes to gene expansion.</title>
        <authorList>
            <person name="Coleman J.J."/>
            <person name="Rounsley S.D."/>
            <person name="Rodriguez-Carres M."/>
            <person name="Kuo A."/>
            <person name="Wasmann C.C."/>
            <person name="Grimwood J."/>
            <person name="Schmutz J."/>
            <person name="Taga M."/>
            <person name="White G.J."/>
            <person name="Zhou S."/>
            <person name="Schwartz D.C."/>
            <person name="Freitag M."/>
            <person name="Ma L.J."/>
            <person name="Danchin E.G."/>
            <person name="Henrissat B."/>
            <person name="Coutinho P.M."/>
            <person name="Nelson D.R."/>
            <person name="Straney D."/>
            <person name="Napoli C.A."/>
            <person name="Barker B.M."/>
            <person name="Gribskov M."/>
            <person name="Rep M."/>
            <person name="Kroken S."/>
            <person name="Molnar I."/>
            <person name="Rensing C."/>
            <person name="Kennell J.C."/>
            <person name="Zamora J."/>
            <person name="Farman M.L."/>
            <person name="Selker E.U."/>
            <person name="Salamov A."/>
            <person name="Shapiro H."/>
            <person name="Pangilinan J."/>
            <person name="Lindquist E."/>
            <person name="Lamers C."/>
            <person name="Grigoriev I.V."/>
            <person name="Geiser D.M."/>
            <person name="Covert S.F."/>
            <person name="Temporini E."/>
            <person name="Vanetten H.D."/>
        </authorList>
    </citation>
    <scope>NUCLEOTIDE SEQUENCE [LARGE SCALE GENOMIC DNA]</scope>
    <source>
        <strain evidence="3">ATCC MYA-4622 / CBS 123669 / FGSC 9596 / NRRL 45880 / 77-13-4</strain>
    </source>
</reference>
<dbReference type="RefSeq" id="XP_003040278.1">
    <property type="nucleotide sequence ID" value="XM_003040232.1"/>
</dbReference>
<dbReference type="InParanoid" id="C7ZN35"/>
<evidence type="ECO:0000313" key="2">
    <source>
        <dbReference type="EMBL" id="EEU34565.1"/>
    </source>
</evidence>
<dbReference type="EMBL" id="GG698962">
    <property type="protein sequence ID" value="EEU34565.1"/>
    <property type="molecule type" value="Genomic_DNA"/>
</dbReference>
<evidence type="ECO:0000313" key="3">
    <source>
        <dbReference type="Proteomes" id="UP000005206"/>
    </source>
</evidence>
<protein>
    <submittedName>
        <fullName evidence="2">Uncharacterized protein</fullName>
    </submittedName>
</protein>
<proteinExistence type="predicted"/>
<sequence>MPDKYLELSFVGDSVWKGHFGHDLKFRIDRLGPYFKVSKHQPQQAIPLPQARPMEPRIPTQRRAAPTDVRFIFSATSPSTTSRLLKHDSAAVSDVFLVKKLAVQFFSYDITVKELPDDLTVGKVVEAVCKDDLSTDAVTVAEQEDTQAPKPPALLPGHVTQANTKAPVSKVNHDSKAITPDAWLFAEITLPSASNITSNDRPLNSSLALAAIDRDPSNASTQLETGKLVPNILLYARVLKDKIKTESSRKVQVEDATLEIEFAQNQKLKLVVDFYFDETRTWYMPTAGGPALREPFKEMFDVELVQLDSQVGGHSLPLKRETKELEVEFHLEAAIYLFNQPFDLHLDIGPSKNEGFSISAVYKKPLDLEIVKLTGRKDPEMGKTEDGPANSVDPSQKTVNNNKTTTSASLAVTAGLSIFNCDPIPVNMGYESGTKSFFVSVALPFNFLGDTEAHSVTFRYKNGKLSFDGLKINDEFANKIKDFKGLMQIGSNRKNGKKPGCGELVGCAWKAAVQSRWKFGLKLPEEESSPNQSPPARTRTSWVATTRAC</sequence>
<gene>
    <name evidence="2" type="ORF">NECHADRAFT_88850</name>
</gene>
<feature type="region of interest" description="Disordered" evidence="1">
    <location>
        <begin position="377"/>
        <end position="402"/>
    </location>
</feature>
<dbReference type="VEuPathDB" id="FungiDB:NECHADRAFT_88850"/>